<evidence type="ECO:0000313" key="2">
    <source>
        <dbReference type="EMBL" id="CEK98980.1"/>
    </source>
</evidence>
<dbReference type="EMBL" id="HACG01052109">
    <property type="protein sequence ID" value="CEK98980.1"/>
    <property type="molecule type" value="Transcribed_RNA"/>
</dbReference>
<feature type="non-terminal residue" evidence="2">
    <location>
        <position position="95"/>
    </location>
</feature>
<feature type="transmembrane region" description="Helical" evidence="1">
    <location>
        <begin position="12"/>
        <end position="29"/>
    </location>
</feature>
<gene>
    <name evidence="2" type="primary">ORF220121</name>
</gene>
<organism evidence="2">
    <name type="scientific">Arion vulgaris</name>
    <dbReference type="NCBI Taxonomy" id="1028688"/>
    <lineage>
        <taxon>Eukaryota</taxon>
        <taxon>Metazoa</taxon>
        <taxon>Spiralia</taxon>
        <taxon>Lophotrochozoa</taxon>
        <taxon>Mollusca</taxon>
        <taxon>Gastropoda</taxon>
        <taxon>Heterobranchia</taxon>
        <taxon>Euthyneura</taxon>
        <taxon>Panpulmonata</taxon>
        <taxon>Eupulmonata</taxon>
        <taxon>Stylommatophora</taxon>
        <taxon>Helicina</taxon>
        <taxon>Arionoidea</taxon>
        <taxon>Arionidae</taxon>
        <taxon>Arion</taxon>
    </lineage>
</organism>
<feature type="transmembrane region" description="Helical" evidence="1">
    <location>
        <begin position="49"/>
        <end position="75"/>
    </location>
</feature>
<proteinExistence type="predicted"/>
<dbReference type="PANTHER" id="PTHR39299:SF1">
    <property type="entry name" value="TRANSMEMBRANE PROTEIN"/>
    <property type="match status" value="1"/>
</dbReference>
<sequence>GWFALQHELKKLVILFAVVGLIKPGYYIFKIVDEYVKLEDVSVPTVNTVVYSLFAAVAIGLMVWFMLMVELFYVYKDFGSGLKENAKQAAASETT</sequence>
<keyword evidence="1" id="KW-1133">Transmembrane helix</keyword>
<dbReference type="PANTHER" id="PTHR39299">
    <property type="entry name" value="TRANSMEMBRANE PROTEIN"/>
    <property type="match status" value="1"/>
</dbReference>
<protein>
    <recommendedName>
        <fullName evidence="3">TLC domain-containing protein</fullName>
    </recommendedName>
</protein>
<name>A0A0B7C3I7_9EUPU</name>
<evidence type="ECO:0000256" key="1">
    <source>
        <dbReference type="SAM" id="Phobius"/>
    </source>
</evidence>
<reference evidence="2" key="1">
    <citation type="submission" date="2014-12" db="EMBL/GenBank/DDBJ databases">
        <title>Insight into the proteome of Arion vulgaris.</title>
        <authorList>
            <person name="Aradska J."/>
            <person name="Bulat T."/>
            <person name="Smidak R."/>
            <person name="Sarate P."/>
            <person name="Gangsoo J."/>
            <person name="Sialana F."/>
            <person name="Bilban M."/>
            <person name="Lubec G."/>
        </authorList>
    </citation>
    <scope>NUCLEOTIDE SEQUENCE</scope>
    <source>
        <tissue evidence="2">Skin</tissue>
    </source>
</reference>
<keyword evidence="1" id="KW-0812">Transmembrane</keyword>
<keyword evidence="1" id="KW-0472">Membrane</keyword>
<feature type="non-terminal residue" evidence="2">
    <location>
        <position position="1"/>
    </location>
</feature>
<dbReference type="AlphaFoldDB" id="A0A0B7C3I7"/>
<evidence type="ECO:0008006" key="3">
    <source>
        <dbReference type="Google" id="ProtNLM"/>
    </source>
</evidence>
<accession>A0A0B7C3I7</accession>